<dbReference type="NCBIfam" id="TIGR02227">
    <property type="entry name" value="sigpep_I_bact"/>
    <property type="match status" value="1"/>
</dbReference>
<evidence type="ECO:0000256" key="5">
    <source>
        <dbReference type="ARBA" id="ARBA00022801"/>
    </source>
</evidence>
<evidence type="ECO:0000256" key="3">
    <source>
        <dbReference type="ARBA" id="ARBA00013208"/>
    </source>
</evidence>
<feature type="domain" description="Peptidase S26" evidence="7">
    <location>
        <begin position="7"/>
        <end position="181"/>
    </location>
</feature>
<keyword evidence="6" id="KW-0645">Protease</keyword>
<dbReference type="PANTHER" id="PTHR43390">
    <property type="entry name" value="SIGNAL PEPTIDASE I"/>
    <property type="match status" value="1"/>
</dbReference>
<dbReference type="PANTHER" id="PTHR43390:SF1">
    <property type="entry name" value="CHLOROPLAST PROCESSING PEPTIDASE"/>
    <property type="match status" value="1"/>
</dbReference>
<dbReference type="InterPro" id="IPR036286">
    <property type="entry name" value="LexA/Signal_pep-like_sf"/>
</dbReference>
<evidence type="ECO:0000256" key="6">
    <source>
        <dbReference type="RuleBase" id="RU362042"/>
    </source>
</evidence>
<dbReference type="PROSITE" id="PS00760">
    <property type="entry name" value="SPASE_I_2"/>
    <property type="match status" value="1"/>
</dbReference>
<dbReference type="InterPro" id="IPR019758">
    <property type="entry name" value="Pept_S26A_signal_pept_1_CS"/>
</dbReference>
<dbReference type="EC" id="3.4.21.89" evidence="3 6"/>
<dbReference type="CDD" id="cd06530">
    <property type="entry name" value="S26_SPase_I"/>
    <property type="match status" value="1"/>
</dbReference>
<dbReference type="InterPro" id="IPR000223">
    <property type="entry name" value="Pept_S26A_signal_pept_1"/>
</dbReference>
<dbReference type="SUPFAM" id="SSF51306">
    <property type="entry name" value="LexA/Signal peptidase"/>
    <property type="match status" value="1"/>
</dbReference>
<dbReference type="EMBL" id="LNQR01000034">
    <property type="protein sequence ID" value="KWT90914.1"/>
    <property type="molecule type" value="Genomic_DNA"/>
</dbReference>
<dbReference type="GO" id="GO:0009003">
    <property type="term" value="F:signal peptidase activity"/>
    <property type="evidence" value="ECO:0007669"/>
    <property type="project" value="UniProtKB-EC"/>
</dbReference>
<dbReference type="Pfam" id="PF10502">
    <property type="entry name" value="Peptidase_S26"/>
    <property type="match status" value="1"/>
</dbReference>
<dbReference type="RefSeq" id="WP_085051640.1">
    <property type="nucleotide sequence ID" value="NZ_LNQR01000034.1"/>
</dbReference>
<dbReference type="PROSITE" id="PS00761">
    <property type="entry name" value="SPASE_I_3"/>
    <property type="match status" value="1"/>
</dbReference>
<keyword evidence="9" id="KW-1185">Reference proteome</keyword>
<dbReference type="InterPro" id="IPR019533">
    <property type="entry name" value="Peptidase_S26"/>
</dbReference>
<reference evidence="8 9" key="1">
    <citation type="submission" date="2015-11" db="EMBL/GenBank/DDBJ databases">
        <authorList>
            <person name="Lin W."/>
        </authorList>
    </citation>
    <scope>NUCLEOTIDE SEQUENCE [LARGE SCALE GENOMIC DNA]</scope>
    <source>
        <strain evidence="8 9">HCH-1</strain>
    </source>
</reference>
<sequence>MKKNVYREYSEAIVTALLLALFIRAFVIQAYKIPSGSMEKTLLVGDQLLVNKFIYGVMIPFTDTKILTFNQPKKGDIIVFKYPDDLSRDFIKRVVAVGGDIVEVVDKEVYVNHEKLVEPFIQHTDTSMRNGIPPRDNMEPRRVPPGKFFVMGDNRDNSQDSRFWGFVDLNLIRGKALIIYWSWDNSKNIGWYEHIRFNRIGRLVK</sequence>
<name>A0ABR5SIY9_9BACT</name>
<proteinExistence type="inferred from homology"/>
<accession>A0ABR5SIY9</accession>
<comment type="subcellular location">
    <subcellularLocation>
        <location evidence="6">Membrane</location>
        <topology evidence="6">Single-pass type II membrane protein</topology>
    </subcellularLocation>
</comment>
<comment type="similarity">
    <text evidence="2 6">Belongs to the peptidase S26 family.</text>
</comment>
<protein>
    <recommendedName>
        <fullName evidence="4 6">Signal peptidase I</fullName>
        <ecNumber evidence="3 6">3.4.21.89</ecNumber>
    </recommendedName>
</protein>
<evidence type="ECO:0000256" key="2">
    <source>
        <dbReference type="ARBA" id="ARBA00009370"/>
    </source>
</evidence>
<gene>
    <name evidence="8" type="ORF">ASN18_0997</name>
</gene>
<dbReference type="Proteomes" id="UP000060487">
    <property type="component" value="Unassembled WGS sequence"/>
</dbReference>
<evidence type="ECO:0000256" key="4">
    <source>
        <dbReference type="ARBA" id="ARBA00019232"/>
    </source>
</evidence>
<evidence type="ECO:0000313" key="9">
    <source>
        <dbReference type="Proteomes" id="UP000060487"/>
    </source>
</evidence>
<comment type="catalytic activity">
    <reaction evidence="1 6">
        <text>Cleavage of hydrophobic, N-terminal signal or leader sequences from secreted and periplasmic proteins.</text>
        <dbReference type="EC" id="3.4.21.89"/>
    </reaction>
</comment>
<evidence type="ECO:0000259" key="7">
    <source>
        <dbReference type="Pfam" id="PF10502"/>
    </source>
</evidence>
<organism evidence="8 9">
    <name type="scientific">Candidatus Magnetominusculus xianensis</name>
    <dbReference type="NCBI Taxonomy" id="1748249"/>
    <lineage>
        <taxon>Bacteria</taxon>
        <taxon>Pseudomonadati</taxon>
        <taxon>Nitrospirota</taxon>
        <taxon>Nitrospiria</taxon>
        <taxon>Nitrospirales</taxon>
        <taxon>Nitrospiraceae</taxon>
        <taxon>Candidatus Magnetominusculus</taxon>
    </lineage>
</organism>
<evidence type="ECO:0000313" key="8">
    <source>
        <dbReference type="EMBL" id="KWT90914.1"/>
    </source>
</evidence>
<keyword evidence="5 6" id="KW-0378">Hydrolase</keyword>
<dbReference type="InterPro" id="IPR019757">
    <property type="entry name" value="Pept_S26A_signal_pept_1_Lys-AS"/>
</dbReference>
<comment type="caution">
    <text evidence="8">The sequence shown here is derived from an EMBL/GenBank/DDBJ whole genome shotgun (WGS) entry which is preliminary data.</text>
</comment>
<evidence type="ECO:0000256" key="1">
    <source>
        <dbReference type="ARBA" id="ARBA00000677"/>
    </source>
</evidence>
<dbReference type="PRINTS" id="PR00727">
    <property type="entry name" value="LEADERPTASE"/>
</dbReference>
<dbReference type="Gene3D" id="2.10.109.10">
    <property type="entry name" value="Umud Fragment, subunit A"/>
    <property type="match status" value="1"/>
</dbReference>